<evidence type="ECO:0000313" key="3">
    <source>
        <dbReference type="Proteomes" id="UP000718281"/>
    </source>
</evidence>
<feature type="region of interest" description="Disordered" evidence="1">
    <location>
        <begin position="1"/>
        <end position="26"/>
    </location>
</feature>
<evidence type="ECO:0000256" key="1">
    <source>
        <dbReference type="SAM" id="MobiDB-lite"/>
    </source>
</evidence>
<organism evidence="2 3">
    <name type="scientific">Candidatus Phosphoribacter hodrii</name>
    <dbReference type="NCBI Taxonomy" id="2953743"/>
    <lineage>
        <taxon>Bacteria</taxon>
        <taxon>Bacillati</taxon>
        <taxon>Actinomycetota</taxon>
        <taxon>Actinomycetes</taxon>
        <taxon>Micrococcales</taxon>
        <taxon>Dermatophilaceae</taxon>
        <taxon>Candidatus Phosphoribacter</taxon>
    </lineage>
</organism>
<dbReference type="EMBL" id="JADIXZ010000002">
    <property type="protein sequence ID" value="MBK6300028.1"/>
    <property type="molecule type" value="Genomic_DNA"/>
</dbReference>
<reference evidence="2 3" key="1">
    <citation type="submission" date="2020-10" db="EMBL/GenBank/DDBJ databases">
        <title>Connecting structure to function with the recovery of over 1000 high-quality activated sludge metagenome-assembled genomes encoding full-length rRNA genes using long-read sequencing.</title>
        <authorList>
            <person name="Singleton C.M."/>
            <person name="Petriglieri F."/>
            <person name="Kristensen J.M."/>
            <person name="Kirkegaard R.H."/>
            <person name="Michaelsen T.Y."/>
            <person name="Andersen M.H."/>
            <person name="Karst S.M."/>
            <person name="Dueholm M.S."/>
            <person name="Nielsen P.H."/>
            <person name="Albertsen M."/>
        </authorList>
    </citation>
    <scope>NUCLEOTIDE SEQUENCE [LARGE SCALE GENOMIC DNA]</scope>
    <source>
        <strain evidence="2">AalE_18-Q3-R2-46_BAT3C.188</strain>
    </source>
</reference>
<sequence length="68" mass="7009">MHGQAADLEEERRERGGRVGDVGPECGAGGIRVLVGPLEQGGKRCPLTGFDGADDFGEQTLAGPGSDR</sequence>
<dbReference type="AlphaFoldDB" id="A0A934X446"/>
<dbReference type="Proteomes" id="UP000718281">
    <property type="component" value="Unassembled WGS sequence"/>
</dbReference>
<evidence type="ECO:0000313" key="2">
    <source>
        <dbReference type="EMBL" id="MBK6300028.1"/>
    </source>
</evidence>
<comment type="caution">
    <text evidence="2">The sequence shown here is derived from an EMBL/GenBank/DDBJ whole genome shotgun (WGS) entry which is preliminary data.</text>
</comment>
<accession>A0A934X446</accession>
<proteinExistence type="predicted"/>
<feature type="region of interest" description="Disordered" evidence="1">
    <location>
        <begin position="43"/>
        <end position="68"/>
    </location>
</feature>
<name>A0A934X446_9MICO</name>
<protein>
    <submittedName>
        <fullName evidence="2">Uncharacterized protein</fullName>
    </submittedName>
</protein>
<gene>
    <name evidence="2" type="ORF">IPF40_02890</name>
</gene>